<evidence type="ECO:0000256" key="5">
    <source>
        <dbReference type="ARBA" id="ARBA00047422"/>
    </source>
</evidence>
<dbReference type="PROSITE" id="PS51679">
    <property type="entry name" value="SAM_MT_C5"/>
    <property type="match status" value="1"/>
</dbReference>
<name>A0A832DL81_9BACT</name>
<dbReference type="GO" id="GO:0009307">
    <property type="term" value="P:DNA restriction-modification system"/>
    <property type="evidence" value="ECO:0007669"/>
    <property type="project" value="UniProtKB-KW"/>
</dbReference>
<dbReference type="PRINTS" id="PR00105">
    <property type="entry name" value="C5METTRFRASE"/>
</dbReference>
<dbReference type="InterPro" id="IPR029063">
    <property type="entry name" value="SAM-dependent_MTases_sf"/>
</dbReference>
<keyword evidence="4" id="KW-0680">Restriction system</keyword>
<dbReference type="Gene3D" id="3.90.120.10">
    <property type="entry name" value="DNA Methylase, subunit A, domain 2"/>
    <property type="match status" value="1"/>
</dbReference>
<comment type="catalytic activity">
    <reaction evidence="5 8">
        <text>a 2'-deoxycytidine in DNA + S-adenosyl-L-methionine = a 5-methyl-2'-deoxycytidine in DNA + S-adenosyl-L-homocysteine + H(+)</text>
        <dbReference type="Rhea" id="RHEA:13681"/>
        <dbReference type="Rhea" id="RHEA-COMP:11369"/>
        <dbReference type="Rhea" id="RHEA-COMP:11370"/>
        <dbReference type="ChEBI" id="CHEBI:15378"/>
        <dbReference type="ChEBI" id="CHEBI:57856"/>
        <dbReference type="ChEBI" id="CHEBI:59789"/>
        <dbReference type="ChEBI" id="CHEBI:85452"/>
        <dbReference type="ChEBI" id="CHEBI:85454"/>
        <dbReference type="EC" id="2.1.1.37"/>
    </reaction>
</comment>
<dbReference type="GO" id="GO:0003886">
    <property type="term" value="F:DNA (cytosine-5-)-methyltransferase activity"/>
    <property type="evidence" value="ECO:0007669"/>
    <property type="project" value="UniProtKB-EC"/>
</dbReference>
<accession>A0A832DL81</accession>
<evidence type="ECO:0000256" key="4">
    <source>
        <dbReference type="ARBA" id="ARBA00022747"/>
    </source>
</evidence>
<evidence type="ECO:0000256" key="2">
    <source>
        <dbReference type="ARBA" id="ARBA00022679"/>
    </source>
</evidence>
<keyword evidence="1 6" id="KW-0489">Methyltransferase</keyword>
<evidence type="ECO:0000313" key="9">
    <source>
        <dbReference type="EMBL" id="HGT46746.1"/>
    </source>
</evidence>
<protein>
    <recommendedName>
        <fullName evidence="8">Cytosine-specific methyltransferase</fullName>
        <ecNumber evidence="8">2.1.1.37</ecNumber>
    </recommendedName>
</protein>
<organism evidence="9">
    <name type="scientific">Ignavibacterium album</name>
    <dbReference type="NCBI Taxonomy" id="591197"/>
    <lineage>
        <taxon>Bacteria</taxon>
        <taxon>Pseudomonadati</taxon>
        <taxon>Ignavibacteriota</taxon>
        <taxon>Ignavibacteria</taxon>
        <taxon>Ignavibacteriales</taxon>
        <taxon>Ignavibacteriaceae</taxon>
        <taxon>Ignavibacterium</taxon>
    </lineage>
</organism>
<dbReference type="SUPFAM" id="SSF53335">
    <property type="entry name" value="S-adenosyl-L-methionine-dependent methyltransferases"/>
    <property type="match status" value="1"/>
</dbReference>
<dbReference type="GO" id="GO:0032259">
    <property type="term" value="P:methylation"/>
    <property type="evidence" value="ECO:0007669"/>
    <property type="project" value="UniProtKB-KW"/>
</dbReference>
<dbReference type="InterPro" id="IPR031303">
    <property type="entry name" value="C5_meth_CS"/>
</dbReference>
<dbReference type="PANTHER" id="PTHR10629:SF52">
    <property type="entry name" value="DNA (CYTOSINE-5)-METHYLTRANSFERASE 1"/>
    <property type="match status" value="1"/>
</dbReference>
<dbReference type="InterPro" id="IPR001525">
    <property type="entry name" value="C5_MeTfrase"/>
</dbReference>
<dbReference type="PANTHER" id="PTHR10629">
    <property type="entry name" value="CYTOSINE-SPECIFIC METHYLTRANSFERASE"/>
    <property type="match status" value="1"/>
</dbReference>
<keyword evidence="2 6" id="KW-0808">Transferase</keyword>
<reference evidence="9" key="1">
    <citation type="journal article" date="2020" name="mSystems">
        <title>Genome- and Community-Level Interaction Insights into Carbon Utilization and Element Cycling Functions of Hydrothermarchaeota in Hydrothermal Sediment.</title>
        <authorList>
            <person name="Zhou Z."/>
            <person name="Liu Y."/>
            <person name="Xu W."/>
            <person name="Pan J."/>
            <person name="Luo Z.H."/>
            <person name="Li M."/>
        </authorList>
    </citation>
    <scope>NUCLEOTIDE SEQUENCE [LARGE SCALE GENOMIC DNA]</scope>
    <source>
        <strain evidence="9">SpSt-500</strain>
    </source>
</reference>
<evidence type="ECO:0000256" key="6">
    <source>
        <dbReference type="PROSITE-ProRule" id="PRU01016"/>
    </source>
</evidence>
<evidence type="ECO:0000256" key="1">
    <source>
        <dbReference type="ARBA" id="ARBA00022603"/>
    </source>
</evidence>
<dbReference type="GO" id="GO:0003677">
    <property type="term" value="F:DNA binding"/>
    <property type="evidence" value="ECO:0007669"/>
    <property type="project" value="TreeGrafter"/>
</dbReference>
<comment type="caution">
    <text evidence="9">The sequence shown here is derived from an EMBL/GenBank/DDBJ whole genome shotgun (WGS) entry which is preliminary data.</text>
</comment>
<dbReference type="GO" id="GO:0044027">
    <property type="term" value="P:negative regulation of gene expression via chromosomal CpG island methylation"/>
    <property type="evidence" value="ECO:0007669"/>
    <property type="project" value="TreeGrafter"/>
</dbReference>
<dbReference type="NCBIfam" id="TIGR00675">
    <property type="entry name" value="dcm"/>
    <property type="match status" value="1"/>
</dbReference>
<gene>
    <name evidence="9" type="ORF">ENS56_01775</name>
</gene>
<evidence type="ECO:0000256" key="7">
    <source>
        <dbReference type="RuleBase" id="RU000416"/>
    </source>
</evidence>
<dbReference type="EMBL" id="DSVI01000004">
    <property type="protein sequence ID" value="HGT46746.1"/>
    <property type="molecule type" value="Genomic_DNA"/>
</dbReference>
<dbReference type="InterPro" id="IPR050390">
    <property type="entry name" value="C5-Methyltransferase"/>
</dbReference>
<evidence type="ECO:0000256" key="3">
    <source>
        <dbReference type="ARBA" id="ARBA00022691"/>
    </source>
</evidence>
<feature type="active site" evidence="6">
    <location>
        <position position="122"/>
    </location>
</feature>
<dbReference type="Pfam" id="PF00145">
    <property type="entry name" value="DNA_methylase"/>
    <property type="match status" value="2"/>
</dbReference>
<evidence type="ECO:0000256" key="8">
    <source>
        <dbReference type="RuleBase" id="RU000417"/>
    </source>
</evidence>
<keyword evidence="3 6" id="KW-0949">S-adenosyl-L-methionine</keyword>
<dbReference type="InterPro" id="IPR018117">
    <property type="entry name" value="C5_DNA_meth_AS"/>
</dbReference>
<dbReference type="EC" id="2.1.1.37" evidence="8"/>
<dbReference type="AlphaFoldDB" id="A0A832DL81"/>
<comment type="similarity">
    <text evidence="6 7">Belongs to the class I-like SAM-binding methyltransferase superfamily. C5-methyltransferase family.</text>
</comment>
<sequence>MKQLNYIDLFAGAAGLSEGFKQMKFNPVAHIEMDAEACLTIKTREAYHYLKEINKTDIYYDYIGGKVTRDFLYKHLPSEIAKRVINAEISDSSLKHIFKKIETNLKRLPNSELDLIVGGPPCQAYSLIGRHAVDWEKDYRLKLYIQYGRFLKEFKPKVFVFENVPGLITAQKGEFFRNIKIYFRKLGYEVYDKILNAADFGVLQNRKRVIIVGWRKDIQFTFPELEKIVHNHTTEDIFSDLAPLTPGQAVNKGNYIKTSSAYLEQFGLRNGVDFYTQHLSRPHNSNDLKIYKIAIQKWEEERKRLKYTDIPEKLRTHKNTESFLDRFKVVDGKGISHTIVAHIAKDGHYYIHPDIRQCRSISVREAARIQSFPDDFYFEGSRTSVFRQIGNAVPPLLSLAIAKGIKKQFQKIWV</sequence>
<dbReference type="Gene3D" id="3.40.50.150">
    <property type="entry name" value="Vaccinia Virus protein VP39"/>
    <property type="match status" value="1"/>
</dbReference>
<dbReference type="PROSITE" id="PS00094">
    <property type="entry name" value="C5_MTASE_1"/>
    <property type="match status" value="1"/>
</dbReference>
<dbReference type="PROSITE" id="PS00095">
    <property type="entry name" value="C5_MTASE_2"/>
    <property type="match status" value="1"/>
</dbReference>
<proteinExistence type="inferred from homology"/>